<dbReference type="SUPFAM" id="SSF54534">
    <property type="entry name" value="FKBP-like"/>
    <property type="match status" value="1"/>
</dbReference>
<dbReference type="PANTHER" id="PTHR47861">
    <property type="entry name" value="FKBP-TYPE PEPTIDYL-PROLYL CIS-TRANS ISOMERASE SLYD"/>
    <property type="match status" value="1"/>
</dbReference>
<dbReference type="InterPro" id="IPR046357">
    <property type="entry name" value="PPIase_dom_sf"/>
</dbReference>
<evidence type="ECO:0000256" key="5">
    <source>
        <dbReference type="PROSITE-ProRule" id="PRU00277"/>
    </source>
</evidence>
<evidence type="ECO:0000259" key="7">
    <source>
        <dbReference type="PROSITE" id="PS50059"/>
    </source>
</evidence>
<comment type="catalytic activity">
    <reaction evidence="1 5 6">
        <text>[protein]-peptidylproline (omega=180) = [protein]-peptidylproline (omega=0)</text>
        <dbReference type="Rhea" id="RHEA:16237"/>
        <dbReference type="Rhea" id="RHEA-COMP:10747"/>
        <dbReference type="Rhea" id="RHEA-COMP:10748"/>
        <dbReference type="ChEBI" id="CHEBI:83833"/>
        <dbReference type="ChEBI" id="CHEBI:83834"/>
        <dbReference type="EC" id="5.2.1.8"/>
    </reaction>
</comment>
<dbReference type="PROSITE" id="PS50059">
    <property type="entry name" value="FKBP_PPIASE"/>
    <property type="match status" value="1"/>
</dbReference>
<comment type="similarity">
    <text evidence="2 6">Belongs to the FKBP-type PPIase family.</text>
</comment>
<evidence type="ECO:0000256" key="1">
    <source>
        <dbReference type="ARBA" id="ARBA00000971"/>
    </source>
</evidence>
<feature type="domain" description="PPIase FKBP-type" evidence="7">
    <location>
        <begin position="17"/>
        <end position="99"/>
    </location>
</feature>
<evidence type="ECO:0000313" key="8">
    <source>
        <dbReference type="EMBL" id="NEV61632.1"/>
    </source>
</evidence>
<keyword evidence="3 5" id="KW-0697">Rotamase</keyword>
<dbReference type="AlphaFoldDB" id="A0A6M0JVS2"/>
<proteinExistence type="inferred from homology"/>
<dbReference type="EC" id="5.2.1.8" evidence="6"/>
<protein>
    <recommendedName>
        <fullName evidence="6">Peptidyl-prolyl cis-trans isomerase</fullName>
        <ecNumber evidence="6">5.2.1.8</ecNumber>
    </recommendedName>
</protein>
<dbReference type="RefSeq" id="WP_164452051.1">
    <property type="nucleotide sequence ID" value="NZ_JAAIJQ010000015.1"/>
</dbReference>
<evidence type="ECO:0000256" key="3">
    <source>
        <dbReference type="ARBA" id="ARBA00023110"/>
    </source>
</evidence>
<evidence type="ECO:0000256" key="6">
    <source>
        <dbReference type="RuleBase" id="RU003915"/>
    </source>
</evidence>
<name>A0A6M0JVS2_9GAMM</name>
<dbReference type="GO" id="GO:0003755">
    <property type="term" value="F:peptidyl-prolyl cis-trans isomerase activity"/>
    <property type="evidence" value="ECO:0007669"/>
    <property type="project" value="UniProtKB-UniRule"/>
</dbReference>
<evidence type="ECO:0000256" key="2">
    <source>
        <dbReference type="ARBA" id="ARBA00006577"/>
    </source>
</evidence>
<gene>
    <name evidence="8" type="ORF">G3446_06970</name>
</gene>
<dbReference type="PANTHER" id="PTHR47861:SF4">
    <property type="entry name" value="FKBP-TYPE 16 KDA PEPTIDYL-PROLYL CIS-TRANS ISOMERASE"/>
    <property type="match status" value="1"/>
</dbReference>
<evidence type="ECO:0000256" key="4">
    <source>
        <dbReference type="ARBA" id="ARBA00023235"/>
    </source>
</evidence>
<comment type="caution">
    <text evidence="8">The sequence shown here is derived from an EMBL/GenBank/DDBJ whole genome shotgun (WGS) entry which is preliminary data.</text>
</comment>
<dbReference type="InterPro" id="IPR048261">
    <property type="entry name" value="SlpA/SlyD-like_ins_sf"/>
</dbReference>
<dbReference type="InterPro" id="IPR001179">
    <property type="entry name" value="PPIase_FKBP_dom"/>
</dbReference>
<dbReference type="Gene3D" id="3.10.50.40">
    <property type="match status" value="1"/>
</dbReference>
<keyword evidence="4 5" id="KW-0413">Isomerase</keyword>
<reference evidence="8 9" key="1">
    <citation type="submission" date="2020-02" db="EMBL/GenBank/DDBJ databases">
        <title>Genome sequences of Thiorhodococcus mannitoliphagus and Thiorhodococcus minor, purple sulfur photosynthetic bacteria in the gammaproteobacterial family, Chromatiaceae.</title>
        <authorList>
            <person name="Aviles F.A."/>
            <person name="Meyer T.E."/>
            <person name="Kyndt J.A."/>
        </authorList>
    </citation>
    <scope>NUCLEOTIDE SEQUENCE [LARGE SCALE GENOMIC DNA]</scope>
    <source>
        <strain evidence="8 9">DSM 11518</strain>
    </source>
</reference>
<dbReference type="EMBL" id="JAAIJQ010000015">
    <property type="protein sequence ID" value="NEV61632.1"/>
    <property type="molecule type" value="Genomic_DNA"/>
</dbReference>
<evidence type="ECO:0000313" key="9">
    <source>
        <dbReference type="Proteomes" id="UP000483379"/>
    </source>
</evidence>
<dbReference type="Proteomes" id="UP000483379">
    <property type="component" value="Unassembled WGS sequence"/>
</dbReference>
<accession>A0A6M0JVS2</accession>
<keyword evidence="9" id="KW-1185">Reference proteome</keyword>
<sequence length="153" mass="16984">MSIPAKPPASRRDARLNREIRLHLEARLDDGTVALSTFDDEPLVWRIGDGTVAPALESRLHDLSPGVETTIIAEGPDLFGPYDEANRHWMKRSDFPPHAEPTPGAVIYFTIPGGHETTGTVLAVDGERVQVDFNHPFCRQRLTLRLKLLTDPA</sequence>
<organism evidence="8 9">
    <name type="scientific">Thiorhodococcus minor</name>
    <dbReference type="NCBI Taxonomy" id="57489"/>
    <lineage>
        <taxon>Bacteria</taxon>
        <taxon>Pseudomonadati</taxon>
        <taxon>Pseudomonadota</taxon>
        <taxon>Gammaproteobacteria</taxon>
        <taxon>Chromatiales</taxon>
        <taxon>Chromatiaceae</taxon>
        <taxon>Thiorhodococcus</taxon>
    </lineage>
</organism>
<dbReference type="Pfam" id="PF00254">
    <property type="entry name" value="FKBP_C"/>
    <property type="match status" value="1"/>
</dbReference>
<dbReference type="Gene3D" id="2.40.10.330">
    <property type="match status" value="1"/>
</dbReference>